<reference evidence="1 2" key="1">
    <citation type="submission" date="2022-12" db="EMBL/GenBank/DDBJ databases">
        <title>Dasania phycosphaerae sp. nov., isolated from particulate material of the south coast of Korea.</title>
        <authorList>
            <person name="Jiang Y."/>
        </authorList>
    </citation>
    <scope>NUCLEOTIDE SEQUENCE [LARGE SCALE GENOMIC DNA]</scope>
    <source>
        <strain evidence="1 2">GY-19</strain>
    </source>
</reference>
<dbReference type="Proteomes" id="UP001069090">
    <property type="component" value="Unassembled WGS sequence"/>
</dbReference>
<keyword evidence="2" id="KW-1185">Reference proteome</keyword>
<dbReference type="RefSeq" id="WP_258330976.1">
    <property type="nucleotide sequence ID" value="NZ_JAPTGG010000004.1"/>
</dbReference>
<dbReference type="AlphaFoldDB" id="A0A9J6RKV7"/>
<comment type="caution">
    <text evidence="1">The sequence shown here is derived from an EMBL/GenBank/DDBJ whole genome shotgun (WGS) entry which is preliminary data.</text>
</comment>
<name>A0A9J6RKV7_9GAMM</name>
<dbReference type="EMBL" id="JAPTGG010000004">
    <property type="protein sequence ID" value="MCZ0864823.1"/>
    <property type="molecule type" value="Genomic_DNA"/>
</dbReference>
<accession>A0A9J6RKV7</accession>
<protein>
    <recommendedName>
        <fullName evidence="3">Pyrroloquinoline quinone biosynthesis protein PqqE</fullName>
    </recommendedName>
</protein>
<organism evidence="1 2">
    <name type="scientific">Dasania phycosphaerae</name>
    <dbReference type="NCBI Taxonomy" id="2950436"/>
    <lineage>
        <taxon>Bacteria</taxon>
        <taxon>Pseudomonadati</taxon>
        <taxon>Pseudomonadota</taxon>
        <taxon>Gammaproteobacteria</taxon>
        <taxon>Cellvibrionales</taxon>
        <taxon>Spongiibacteraceae</taxon>
        <taxon>Dasania</taxon>
    </lineage>
</organism>
<sequence length="93" mass="9196">MNPVLSTGLAGIQAGQNSAQSAAQKIASASVTTPTDTEAVDAVNEATAPASSGLDAITEGAVELLRSEQQVQASAAVVQTADETLGTLIDTVV</sequence>
<gene>
    <name evidence="1" type="ORF">O0V09_06400</name>
</gene>
<evidence type="ECO:0000313" key="2">
    <source>
        <dbReference type="Proteomes" id="UP001069090"/>
    </source>
</evidence>
<proteinExistence type="predicted"/>
<evidence type="ECO:0008006" key="3">
    <source>
        <dbReference type="Google" id="ProtNLM"/>
    </source>
</evidence>
<evidence type="ECO:0000313" key="1">
    <source>
        <dbReference type="EMBL" id="MCZ0864823.1"/>
    </source>
</evidence>